<dbReference type="SUPFAM" id="SSF53098">
    <property type="entry name" value="Ribonuclease H-like"/>
    <property type="match status" value="1"/>
</dbReference>
<dbReference type="InterPro" id="IPR012337">
    <property type="entry name" value="RNaseH-like_sf"/>
</dbReference>
<protein>
    <submittedName>
        <fullName evidence="2">IS481 family transposase</fullName>
    </submittedName>
</protein>
<keyword evidence="3" id="KW-1185">Reference proteome</keyword>
<dbReference type="Gene3D" id="3.30.420.10">
    <property type="entry name" value="Ribonuclease H-like superfamily/Ribonuclease H"/>
    <property type="match status" value="1"/>
</dbReference>
<dbReference type="GO" id="GO:0003676">
    <property type="term" value="F:nucleic acid binding"/>
    <property type="evidence" value="ECO:0007669"/>
    <property type="project" value="InterPro"/>
</dbReference>
<proteinExistence type="predicted"/>
<dbReference type="Pfam" id="PF13683">
    <property type="entry name" value="rve_3"/>
    <property type="match status" value="1"/>
</dbReference>
<dbReference type="KEGG" id="spun:BFF78_07775"/>
<name>A0A1D7YMY5_9ACTN</name>
<dbReference type="InterPro" id="IPR001584">
    <property type="entry name" value="Integrase_cat-core"/>
</dbReference>
<accession>A0A1D7YMY5</accession>
<dbReference type="AlphaFoldDB" id="A0A1D7YMY5"/>
<dbReference type="Proteomes" id="UP000094960">
    <property type="component" value="Chromosome"/>
</dbReference>
<feature type="domain" description="Integrase catalytic" evidence="1">
    <location>
        <begin position="7"/>
        <end position="186"/>
    </location>
</feature>
<evidence type="ECO:0000259" key="1">
    <source>
        <dbReference type="PROSITE" id="PS50994"/>
    </source>
</evidence>
<dbReference type="GO" id="GO:0015074">
    <property type="term" value="P:DNA integration"/>
    <property type="evidence" value="ECO:0007669"/>
    <property type="project" value="InterPro"/>
</dbReference>
<dbReference type="PROSITE" id="PS50994">
    <property type="entry name" value="INTEGRASE"/>
    <property type="match status" value="1"/>
</dbReference>
<evidence type="ECO:0000313" key="2">
    <source>
        <dbReference type="EMBL" id="AOR36953.1"/>
    </source>
</evidence>
<sequence length="214" mass="24637">MLKNEGIEPAPDRAATTWSDFLHSHADTLLACDFIETVTLTGRSQYILAVIEHTTRRIRILGTTAHPTAPWVSQAARNLVMDLEDASATVTYLIRDRDSKFPALFDQILAAAGVQTVFTGVRMPHMNSIMERWVQTCRHELLDRTLIWNERHLRHALRQFEQHHNTHRPHQAMHQAVPLRAVPEPITDIGRMSRLDIRRRNRLSGVIHEYRHAA</sequence>
<dbReference type="InterPro" id="IPR036397">
    <property type="entry name" value="RNaseH_sf"/>
</dbReference>
<dbReference type="EMBL" id="CP017248">
    <property type="protein sequence ID" value="AOR36953.1"/>
    <property type="molecule type" value="Genomic_DNA"/>
</dbReference>
<gene>
    <name evidence="2" type="ORF">BFF78_07775</name>
</gene>
<evidence type="ECO:0000313" key="3">
    <source>
        <dbReference type="Proteomes" id="UP000094960"/>
    </source>
</evidence>
<reference evidence="3" key="1">
    <citation type="submission" date="2016-09" db="EMBL/GenBank/DDBJ databases">
        <title>Streptomyces puniciscabiei strain:TW1S1 Genome sequencing and assembly.</title>
        <authorList>
            <person name="Kim M.-K."/>
            <person name="Kim S.B."/>
        </authorList>
    </citation>
    <scope>NUCLEOTIDE SEQUENCE [LARGE SCALE GENOMIC DNA]</scope>
    <source>
        <strain evidence="3">TW1S1</strain>
    </source>
</reference>
<organism evidence="2 3">
    <name type="scientific">Streptomyces fodineus</name>
    <dbReference type="NCBI Taxonomy" id="1904616"/>
    <lineage>
        <taxon>Bacteria</taxon>
        <taxon>Bacillati</taxon>
        <taxon>Actinomycetota</taxon>
        <taxon>Actinomycetes</taxon>
        <taxon>Kitasatosporales</taxon>
        <taxon>Streptomycetaceae</taxon>
        <taxon>Streptomyces</taxon>
    </lineage>
</organism>